<name>A0A8S4R6H5_9NEOP</name>
<accession>A0A8S4R6H5</accession>
<sequence>MFATYLAKEPRAKLTRNYPMISQTLADTRLVRQNSKAPGGNEITVEHLKADGKMIFKYDMKNFSDCSNPSSTKA</sequence>
<dbReference type="Proteomes" id="UP000838756">
    <property type="component" value="Unassembled WGS sequence"/>
</dbReference>
<comment type="caution">
    <text evidence="1">The sequence shown here is derived from an EMBL/GenBank/DDBJ whole genome shotgun (WGS) entry which is preliminary data.</text>
</comment>
<dbReference type="EMBL" id="CAKXAJ010024867">
    <property type="protein sequence ID" value="CAH2232126.1"/>
    <property type="molecule type" value="Genomic_DNA"/>
</dbReference>
<dbReference type="AlphaFoldDB" id="A0A8S4R6H5"/>
<protein>
    <submittedName>
        <fullName evidence="1">Jg20801 protein</fullName>
    </submittedName>
</protein>
<keyword evidence="2" id="KW-1185">Reference proteome</keyword>
<gene>
    <name evidence="1" type="primary">jg20801</name>
    <name evidence="1" type="ORF">PAEG_LOCUS10441</name>
</gene>
<organism evidence="1 2">
    <name type="scientific">Pararge aegeria aegeria</name>
    <dbReference type="NCBI Taxonomy" id="348720"/>
    <lineage>
        <taxon>Eukaryota</taxon>
        <taxon>Metazoa</taxon>
        <taxon>Ecdysozoa</taxon>
        <taxon>Arthropoda</taxon>
        <taxon>Hexapoda</taxon>
        <taxon>Insecta</taxon>
        <taxon>Pterygota</taxon>
        <taxon>Neoptera</taxon>
        <taxon>Endopterygota</taxon>
        <taxon>Lepidoptera</taxon>
        <taxon>Glossata</taxon>
        <taxon>Ditrysia</taxon>
        <taxon>Papilionoidea</taxon>
        <taxon>Nymphalidae</taxon>
        <taxon>Satyrinae</taxon>
        <taxon>Satyrini</taxon>
        <taxon>Parargina</taxon>
        <taxon>Pararge</taxon>
    </lineage>
</organism>
<proteinExistence type="predicted"/>
<evidence type="ECO:0000313" key="1">
    <source>
        <dbReference type="EMBL" id="CAH2232126.1"/>
    </source>
</evidence>
<evidence type="ECO:0000313" key="2">
    <source>
        <dbReference type="Proteomes" id="UP000838756"/>
    </source>
</evidence>
<reference evidence="1" key="1">
    <citation type="submission" date="2022-03" db="EMBL/GenBank/DDBJ databases">
        <authorList>
            <person name="Lindestad O."/>
        </authorList>
    </citation>
    <scope>NUCLEOTIDE SEQUENCE</scope>
</reference>